<accession>A0A9X2C1X1</accession>
<dbReference type="AlphaFoldDB" id="A0A9X2C1X1"/>
<dbReference type="RefSeq" id="WP_275685348.1">
    <property type="nucleotide sequence ID" value="NZ_JAJLJH010000013.1"/>
</dbReference>
<evidence type="ECO:0000256" key="1">
    <source>
        <dbReference type="SAM" id="MobiDB-lite"/>
    </source>
</evidence>
<proteinExistence type="predicted"/>
<evidence type="ECO:0008006" key="4">
    <source>
        <dbReference type="Google" id="ProtNLM"/>
    </source>
</evidence>
<dbReference type="Proteomes" id="UP001139353">
    <property type="component" value="Unassembled WGS sequence"/>
</dbReference>
<dbReference type="Gene3D" id="3.40.50.1820">
    <property type="entry name" value="alpha/beta hydrolase"/>
    <property type="match status" value="2"/>
</dbReference>
<reference evidence="2" key="1">
    <citation type="submission" date="2021-11" db="EMBL/GenBank/DDBJ databases">
        <title>BS-T2-15 a new species belonging to the Comamonadaceae family isolated from the soil of a French oak forest.</title>
        <authorList>
            <person name="Mieszkin S."/>
            <person name="Alain K."/>
        </authorList>
    </citation>
    <scope>NUCLEOTIDE SEQUENCE</scope>
    <source>
        <strain evidence="2">BS-T2-15</strain>
    </source>
</reference>
<dbReference type="InterPro" id="IPR029058">
    <property type="entry name" value="AB_hydrolase_fold"/>
</dbReference>
<dbReference type="SUPFAM" id="SSF53474">
    <property type="entry name" value="alpha/beta-Hydrolases"/>
    <property type="match status" value="2"/>
</dbReference>
<evidence type="ECO:0000313" key="3">
    <source>
        <dbReference type="Proteomes" id="UP001139353"/>
    </source>
</evidence>
<comment type="caution">
    <text evidence="2">The sequence shown here is derived from an EMBL/GenBank/DDBJ whole genome shotgun (WGS) entry which is preliminary data.</text>
</comment>
<evidence type="ECO:0000313" key="2">
    <source>
        <dbReference type="EMBL" id="MCK9689298.1"/>
    </source>
</evidence>
<dbReference type="EMBL" id="JAJLJH010000013">
    <property type="protein sequence ID" value="MCK9689298.1"/>
    <property type="molecule type" value="Genomic_DNA"/>
</dbReference>
<protein>
    <recommendedName>
        <fullName evidence="4">Serine aminopeptidase S33 domain-containing protein</fullName>
    </recommendedName>
</protein>
<sequence>MSSRDECAALATPRADRPGPTPRRQAAPAPQPVLIAAAGHTCVAWWHAPAAGASPALPLAIVLASSWGEEDMAAYDAQRALAIALADAGLGTLRFEWPDTGDSSAATGSTSVADALGAFDAAAARALALSGHERLAFVGLGLGALLAAHAASARCDVDALVAWMPVASGHAFVREQRLLGADRVSLRPGMLLDPAELPVSLGGFALPVRRLEALSALRWPAAATTSVLEALVIEPPQASGRAAPDALARMGMRVRERAHDDPSGAPARAEIVRWLRERATDATVLRGVPAIEGFGVADPANVRAHAALAKARLDAATTAVLALARGDAPVWMRLRERGVALRERVVRIGDAGEPALVGVLGESDRADSDAPPREAIVLLSSGNARRVGPHRLWVPWARQRAAADDVVLRLDIAGSGDSAAHADGDVDDDARVAADIARAVAWLRREKDIAACTVVGIGSGATRAWRAALEGLDVQRVIAVDPTHLRRRPARASRALRLLRPSMGELAVELARSAARGVSLNLVLSQGAGDPVAQRRGLRLPRDGGVAICRIAAAHPEFAGPADRARLHARLDALLSPARSHVAAPLAGEAIDAARGLRPSVATEALRAIARSSRQAT</sequence>
<gene>
    <name evidence="2" type="ORF">LPC04_26575</name>
</gene>
<keyword evidence="3" id="KW-1185">Reference proteome</keyword>
<name>A0A9X2C1X1_9BURK</name>
<feature type="region of interest" description="Disordered" evidence="1">
    <location>
        <begin position="1"/>
        <end position="28"/>
    </location>
</feature>
<organism evidence="2 3">
    <name type="scientific">Scleromatobacter humisilvae</name>
    <dbReference type="NCBI Taxonomy" id="2897159"/>
    <lineage>
        <taxon>Bacteria</taxon>
        <taxon>Pseudomonadati</taxon>
        <taxon>Pseudomonadota</taxon>
        <taxon>Betaproteobacteria</taxon>
        <taxon>Burkholderiales</taxon>
        <taxon>Sphaerotilaceae</taxon>
        <taxon>Scleromatobacter</taxon>
    </lineage>
</organism>